<accession>A0ABV8ENJ0</accession>
<gene>
    <name evidence="1" type="ORF">ACFOUP_15705</name>
</gene>
<dbReference type="RefSeq" id="WP_241294527.1">
    <property type="nucleotide sequence ID" value="NZ_JAKZGR010000007.1"/>
</dbReference>
<comment type="caution">
    <text evidence="1">The sequence shown here is derived from an EMBL/GenBank/DDBJ whole genome shotgun (WGS) entry which is preliminary data.</text>
</comment>
<evidence type="ECO:0000313" key="2">
    <source>
        <dbReference type="Proteomes" id="UP001595766"/>
    </source>
</evidence>
<reference evidence="2" key="1">
    <citation type="journal article" date="2019" name="Int. J. Syst. Evol. Microbiol.">
        <title>The Global Catalogue of Microorganisms (GCM) 10K type strain sequencing project: providing services to taxonomists for standard genome sequencing and annotation.</title>
        <authorList>
            <consortium name="The Broad Institute Genomics Platform"/>
            <consortium name="The Broad Institute Genome Sequencing Center for Infectious Disease"/>
            <person name="Wu L."/>
            <person name="Ma J."/>
        </authorList>
    </citation>
    <scope>NUCLEOTIDE SEQUENCE [LARGE SCALE GENOMIC DNA]</scope>
    <source>
        <strain evidence="2">CECT 8551</strain>
    </source>
</reference>
<keyword evidence="2" id="KW-1185">Reference proteome</keyword>
<dbReference type="Proteomes" id="UP001595766">
    <property type="component" value="Unassembled WGS sequence"/>
</dbReference>
<evidence type="ECO:0000313" key="1">
    <source>
        <dbReference type="EMBL" id="MFC3977834.1"/>
    </source>
</evidence>
<proteinExistence type="predicted"/>
<protein>
    <submittedName>
        <fullName evidence="1">Uncharacterized protein</fullName>
    </submittedName>
</protein>
<sequence>MHKSELIDQSIESTFIFHSNGTFEQEHRRTQGEGDFETGILSISTGIYAFENGELVVSTQTAFHAEVYENLPSTIEDLIDSDDFLKRTVRAKFSFENNFNAMILFFYECHDIITGGLSSCAEPTPMKYIRVEG</sequence>
<name>A0ABV8ENJ0_9BACT</name>
<organism evidence="1 2">
    <name type="scientific">Belliella kenyensis</name>
    <dbReference type="NCBI Taxonomy" id="1472724"/>
    <lineage>
        <taxon>Bacteria</taxon>
        <taxon>Pseudomonadati</taxon>
        <taxon>Bacteroidota</taxon>
        <taxon>Cytophagia</taxon>
        <taxon>Cytophagales</taxon>
        <taxon>Cyclobacteriaceae</taxon>
        <taxon>Belliella</taxon>
    </lineage>
</organism>
<dbReference type="EMBL" id="JBHSAV010000059">
    <property type="protein sequence ID" value="MFC3977834.1"/>
    <property type="molecule type" value="Genomic_DNA"/>
</dbReference>